<evidence type="ECO:0000313" key="2">
    <source>
        <dbReference type="EMBL" id="KAK3286604.1"/>
    </source>
</evidence>
<name>A0AAE0GYE6_9CHLO</name>
<dbReference type="EMBL" id="LGRX02001216">
    <property type="protein sequence ID" value="KAK3286604.1"/>
    <property type="molecule type" value="Genomic_DNA"/>
</dbReference>
<dbReference type="AlphaFoldDB" id="A0AAE0GYE6"/>
<keyword evidence="3" id="KW-1185">Reference proteome</keyword>
<dbReference type="PROSITE" id="PS50943">
    <property type="entry name" value="HTH_CROC1"/>
    <property type="match status" value="1"/>
</dbReference>
<comment type="caution">
    <text evidence="2">The sequence shown here is derived from an EMBL/GenBank/DDBJ whole genome shotgun (WGS) entry which is preliminary data.</text>
</comment>
<organism evidence="2 3">
    <name type="scientific">Cymbomonas tetramitiformis</name>
    <dbReference type="NCBI Taxonomy" id="36881"/>
    <lineage>
        <taxon>Eukaryota</taxon>
        <taxon>Viridiplantae</taxon>
        <taxon>Chlorophyta</taxon>
        <taxon>Pyramimonadophyceae</taxon>
        <taxon>Pyramimonadales</taxon>
        <taxon>Pyramimonadaceae</taxon>
        <taxon>Cymbomonas</taxon>
    </lineage>
</organism>
<evidence type="ECO:0000259" key="1">
    <source>
        <dbReference type="PROSITE" id="PS50943"/>
    </source>
</evidence>
<reference evidence="2 3" key="1">
    <citation type="journal article" date="2015" name="Genome Biol. Evol.">
        <title>Comparative Genomics of a Bacterivorous Green Alga Reveals Evolutionary Causalities and Consequences of Phago-Mixotrophic Mode of Nutrition.</title>
        <authorList>
            <person name="Burns J.A."/>
            <person name="Paasch A."/>
            <person name="Narechania A."/>
            <person name="Kim E."/>
        </authorList>
    </citation>
    <scope>NUCLEOTIDE SEQUENCE [LARGE SCALE GENOMIC DNA]</scope>
    <source>
        <strain evidence="2 3">PLY_AMNH</strain>
    </source>
</reference>
<dbReference type="CDD" id="cd00093">
    <property type="entry name" value="HTH_XRE"/>
    <property type="match status" value="1"/>
</dbReference>
<dbReference type="SUPFAM" id="SSF47413">
    <property type="entry name" value="lambda repressor-like DNA-binding domains"/>
    <property type="match status" value="1"/>
</dbReference>
<dbReference type="InterPro" id="IPR001387">
    <property type="entry name" value="Cro/C1-type_HTH"/>
</dbReference>
<gene>
    <name evidence="2" type="ORF">CYMTET_5830</name>
</gene>
<protein>
    <recommendedName>
        <fullName evidence="1">HTH cro/C1-type domain-containing protein</fullName>
    </recommendedName>
</protein>
<proteinExistence type="predicted"/>
<dbReference type="InterPro" id="IPR010982">
    <property type="entry name" value="Lambda_DNA-bd_dom_sf"/>
</dbReference>
<dbReference type="Proteomes" id="UP001190700">
    <property type="component" value="Unassembled WGS sequence"/>
</dbReference>
<dbReference type="GO" id="GO:0003677">
    <property type="term" value="F:DNA binding"/>
    <property type="evidence" value="ECO:0007669"/>
    <property type="project" value="InterPro"/>
</dbReference>
<dbReference type="Gene3D" id="1.10.260.40">
    <property type="entry name" value="lambda repressor-like DNA-binding domains"/>
    <property type="match status" value="1"/>
</dbReference>
<dbReference type="SMART" id="SM00530">
    <property type="entry name" value="HTH_XRE"/>
    <property type="match status" value="1"/>
</dbReference>
<evidence type="ECO:0000313" key="3">
    <source>
        <dbReference type="Proteomes" id="UP001190700"/>
    </source>
</evidence>
<accession>A0AAE0GYE6</accession>
<feature type="domain" description="HTH cro/C1-type" evidence="1">
    <location>
        <begin position="21"/>
        <end position="75"/>
    </location>
</feature>
<sequence>MTSKKPRKIHLDAVKAYPLRLAEIRAKSSLSQMEMAEHLKFDVQVYRRIETKARALTLDEAIYIAHKLEISVSDLLEDGKLLNLRTPKNTIDEALVDLVRQVPQPLAAPVLGILQALVDKD</sequence>